<dbReference type="RefSeq" id="WP_215864632.1">
    <property type="nucleotide sequence ID" value="NZ_JABELD010000123.1"/>
</dbReference>
<sequence>MSEFTAVYQGMLWGIKDWSRWDTFVETLDAQADDGWYVYFVGVEYPEKPVKSDVFRQQLAAISALLHQDHREKYLGIVYVDDFDHPQLIKIYDPNNLGSSCGSSGKLVPPGWILSRMVPDDLGSFIVPEGRKRWWRELTQASADWH</sequence>
<dbReference type="Proteomes" id="UP001197028">
    <property type="component" value="Unassembled WGS sequence"/>
</dbReference>
<evidence type="ECO:0000313" key="2">
    <source>
        <dbReference type="Proteomes" id="UP001197028"/>
    </source>
</evidence>
<name>A0ABS5ZT65_9PROT</name>
<reference evidence="1 2" key="1">
    <citation type="journal article" date="2021" name="ISME J.">
        <title>Genomic evolution of the class Acidithiobacillia: deep-branching Proteobacteria living in extreme acidic conditions.</title>
        <authorList>
            <person name="Moya-Beltran A."/>
            <person name="Beard S."/>
            <person name="Rojas-Villalobos C."/>
            <person name="Issotta F."/>
            <person name="Gallardo Y."/>
            <person name="Ulloa R."/>
            <person name="Giaveno A."/>
            <person name="Degli Esposti M."/>
            <person name="Johnson D.B."/>
            <person name="Quatrini R."/>
        </authorList>
    </citation>
    <scope>NUCLEOTIDE SEQUENCE [LARGE SCALE GENOMIC DNA]</scope>
    <source>
        <strain evidence="1 2">ATCC 19703</strain>
    </source>
</reference>
<comment type="caution">
    <text evidence="1">The sequence shown here is derived from an EMBL/GenBank/DDBJ whole genome shotgun (WGS) entry which is preliminary data.</text>
</comment>
<accession>A0ABS5ZT65</accession>
<protein>
    <submittedName>
        <fullName evidence="1">Uncharacterized protein</fullName>
    </submittedName>
</protein>
<keyword evidence="2" id="KW-1185">Reference proteome</keyword>
<dbReference type="EMBL" id="JABELD010000123">
    <property type="protein sequence ID" value="MBU2739744.1"/>
    <property type="molecule type" value="Genomic_DNA"/>
</dbReference>
<proteinExistence type="predicted"/>
<gene>
    <name evidence="1" type="ORF">HJG40_13355</name>
</gene>
<organism evidence="1 2">
    <name type="scientific">Acidithiobacillus concretivorus</name>
    <dbReference type="NCBI Taxonomy" id="3063952"/>
    <lineage>
        <taxon>Bacteria</taxon>
        <taxon>Pseudomonadati</taxon>
        <taxon>Pseudomonadota</taxon>
        <taxon>Acidithiobacillia</taxon>
        <taxon>Acidithiobacillales</taxon>
        <taxon>Acidithiobacillaceae</taxon>
        <taxon>Acidithiobacillus</taxon>
    </lineage>
</organism>
<evidence type="ECO:0000313" key="1">
    <source>
        <dbReference type="EMBL" id="MBU2739744.1"/>
    </source>
</evidence>